<dbReference type="RefSeq" id="WP_114359997.1">
    <property type="nucleotide sequence ID" value="NZ_QRDT01000021.1"/>
</dbReference>
<dbReference type="EMBL" id="UFQQ01000021">
    <property type="protein sequence ID" value="SSW92558.1"/>
    <property type="molecule type" value="Genomic_DNA"/>
</dbReference>
<dbReference type="Pfam" id="PF13711">
    <property type="entry name" value="DUF4160"/>
    <property type="match status" value="1"/>
</dbReference>
<evidence type="ECO:0000313" key="3">
    <source>
        <dbReference type="Proteomes" id="UP000252631"/>
    </source>
</evidence>
<sequence>MPVVAMVDGVKIEFYPDEHPPPHFHARYAEYVAQIEIRTAKVLRGSLPPAKLRVVLEWAAGHYIGLMNAWTAVEELRKPEKIDD</sequence>
<evidence type="ECO:0000313" key="4">
    <source>
        <dbReference type="Proteomes" id="UP000256343"/>
    </source>
</evidence>
<dbReference type="EMBL" id="QRDT01000021">
    <property type="protein sequence ID" value="RED28616.1"/>
    <property type="molecule type" value="Genomic_DNA"/>
</dbReference>
<dbReference type="Proteomes" id="UP000256343">
    <property type="component" value="Unassembled WGS sequence"/>
</dbReference>
<dbReference type="InterPro" id="IPR025427">
    <property type="entry name" value="DUF4160"/>
</dbReference>
<keyword evidence="4" id="KW-1185">Reference proteome</keyword>
<dbReference type="Proteomes" id="UP000252631">
    <property type="component" value="Unassembled WGS sequence"/>
</dbReference>
<accession>A0A336JSM2</accession>
<dbReference type="AlphaFoldDB" id="A0A336JSM2"/>
<evidence type="ECO:0000313" key="1">
    <source>
        <dbReference type="EMBL" id="RED28616.1"/>
    </source>
</evidence>
<proteinExistence type="predicted"/>
<dbReference type="OrthoDB" id="122670at2"/>
<evidence type="ECO:0000313" key="2">
    <source>
        <dbReference type="EMBL" id="SSW92558.1"/>
    </source>
</evidence>
<organism evidence="2 3">
    <name type="scientific">Rhodopseudomonas pentothenatexigens</name>
    <dbReference type="NCBI Taxonomy" id="999699"/>
    <lineage>
        <taxon>Bacteria</taxon>
        <taxon>Pseudomonadati</taxon>
        <taxon>Pseudomonadota</taxon>
        <taxon>Alphaproteobacteria</taxon>
        <taxon>Hyphomicrobiales</taxon>
        <taxon>Nitrobacteraceae</taxon>
        <taxon>Rhodopseudomonas</taxon>
    </lineage>
</organism>
<protein>
    <submittedName>
        <fullName evidence="2">Uncharacterized protein DUF4160</fullName>
    </submittedName>
</protein>
<gene>
    <name evidence="1" type="ORF">BJ125_12167</name>
    <name evidence="2" type="ORF">SAMN05892882_12167</name>
</gene>
<name>A0A336JSM2_9BRAD</name>
<reference evidence="1 4" key="2">
    <citation type="submission" date="2018-07" db="EMBL/GenBank/DDBJ databases">
        <title>Genomic Encyclopedia of Archaeal and Bacterial Type Strains, Phase II (KMG-II): from individual species to whole genera.</title>
        <authorList>
            <person name="Goeker M."/>
        </authorList>
    </citation>
    <scope>NUCLEOTIDE SEQUENCE [LARGE SCALE GENOMIC DNA]</scope>
    <source>
        <strain evidence="1 4">JA575</strain>
    </source>
</reference>
<reference evidence="2 3" key="1">
    <citation type="submission" date="2017-08" db="EMBL/GenBank/DDBJ databases">
        <authorList>
            <person name="de Groot N.N."/>
        </authorList>
    </citation>
    <scope>NUCLEOTIDE SEQUENCE [LARGE SCALE GENOMIC DNA]</scope>
    <source>
        <strain evidence="2 3">JA575</strain>
    </source>
</reference>